<evidence type="ECO:0000256" key="2">
    <source>
        <dbReference type="ARBA" id="ARBA00022527"/>
    </source>
</evidence>
<dbReference type="InterPro" id="IPR008271">
    <property type="entry name" value="Ser/Thr_kinase_AS"/>
</dbReference>
<sequence>MDKLNEYQFLQVLGQGAFSTVYHVRGKKTLDEYAIKVIQKTRVTTKKQIKSLQNEIDIQRSLRHPNIIQLYDFFEDDEHYYLLLEYNPGVDLRTAIQRDGKFTENCCKEILRQLVEAVNFLQASGIMHRDLKLANILLYRTKPQITDFGLAVKLDEFQGFRETFCGTPNYISPEIIQKQPYGLSSDIWALGCVFYAMLTGRPPFEGGSIGETFAKTKNLEFSFPEYISESAKNLISSMLSMDPGSRLTPSEILSHEFFSTQDYSEESFYDYLEAPLSCRNSGLPESKYKGMQFSLLSPINTLGLQPFVHEIKNGRLEITPYGWLKVIIGSKNLEISPDGSEIFYRSVKYTLKNLPIHAEKIYRYAEQCLHTIKSKTPKVVIEDDQARYLLMSNLPDANFEAEFKSGVKVYYQMGKSNFKVLKAGEEIVVNINEEGVWNKFIQVTLQGLKMCIQADSAQRS</sequence>
<evidence type="ECO:0000256" key="1">
    <source>
        <dbReference type="ARBA" id="ARBA00011245"/>
    </source>
</evidence>
<dbReference type="EMBL" id="MPUH01000163">
    <property type="protein sequence ID" value="OMJ87950.1"/>
    <property type="molecule type" value="Genomic_DNA"/>
</dbReference>
<dbReference type="CDD" id="cd05117">
    <property type="entry name" value="STKc_CAMK"/>
    <property type="match status" value="1"/>
</dbReference>
<feature type="domain" description="Cryptic POLO box 2 (CPB2)" evidence="11">
    <location>
        <begin position="376"/>
        <end position="460"/>
    </location>
</feature>
<dbReference type="AlphaFoldDB" id="A0A1R2CG79"/>
<dbReference type="InterPro" id="IPR047108">
    <property type="entry name" value="Plk4-like_POLO_box_2_sf"/>
</dbReference>
<dbReference type="GO" id="GO:0005634">
    <property type="term" value="C:nucleus"/>
    <property type="evidence" value="ECO:0007669"/>
    <property type="project" value="TreeGrafter"/>
</dbReference>
<name>A0A1R2CG79_9CILI</name>
<dbReference type="FunFam" id="3.30.200.20:FF:000042">
    <property type="entry name" value="Aurora kinase A"/>
    <property type="match status" value="1"/>
</dbReference>
<evidence type="ECO:0000256" key="6">
    <source>
        <dbReference type="ARBA" id="ARBA00022840"/>
    </source>
</evidence>
<evidence type="ECO:0000256" key="8">
    <source>
        <dbReference type="RuleBase" id="RU000304"/>
    </source>
</evidence>
<dbReference type="Gene3D" id="1.10.510.10">
    <property type="entry name" value="Transferase(Phosphotransferase) domain 1"/>
    <property type="match status" value="1"/>
</dbReference>
<dbReference type="GO" id="GO:0004674">
    <property type="term" value="F:protein serine/threonine kinase activity"/>
    <property type="evidence" value="ECO:0007669"/>
    <property type="project" value="UniProtKB-KW"/>
</dbReference>
<comment type="subunit">
    <text evidence="1">Monomer.</text>
</comment>
<evidence type="ECO:0000256" key="5">
    <source>
        <dbReference type="ARBA" id="ARBA00022777"/>
    </source>
</evidence>
<keyword evidence="6 7" id="KW-0067">ATP-binding</keyword>
<organism evidence="12 13">
    <name type="scientific">Stentor coeruleus</name>
    <dbReference type="NCBI Taxonomy" id="5963"/>
    <lineage>
        <taxon>Eukaryota</taxon>
        <taxon>Sar</taxon>
        <taxon>Alveolata</taxon>
        <taxon>Ciliophora</taxon>
        <taxon>Postciliodesmatophora</taxon>
        <taxon>Heterotrichea</taxon>
        <taxon>Heterotrichida</taxon>
        <taxon>Stentoridae</taxon>
        <taxon>Stentor</taxon>
    </lineage>
</organism>
<dbReference type="InterPro" id="IPR017441">
    <property type="entry name" value="Protein_kinase_ATP_BS"/>
</dbReference>
<feature type="domain" description="Cryptic POLO box 1 (CPB1)" evidence="10">
    <location>
        <begin position="291"/>
        <end position="375"/>
    </location>
</feature>
<accession>A0A1R2CG79</accession>
<dbReference type="Gene3D" id="3.30.1120.130">
    <property type="match status" value="1"/>
</dbReference>
<keyword evidence="2 8" id="KW-0723">Serine/threonine-protein kinase</keyword>
<keyword evidence="3" id="KW-0808">Transferase</keyword>
<dbReference type="PROSITE" id="PS51984">
    <property type="entry name" value="CPB1"/>
    <property type="match status" value="1"/>
</dbReference>
<proteinExistence type="inferred from homology"/>
<dbReference type="SMART" id="SM00220">
    <property type="entry name" value="S_TKc"/>
    <property type="match status" value="1"/>
</dbReference>
<protein>
    <submittedName>
        <fullName evidence="12">Uncharacterized protein</fullName>
    </submittedName>
</protein>
<dbReference type="SUPFAM" id="SSF56112">
    <property type="entry name" value="Protein kinase-like (PK-like)"/>
    <property type="match status" value="1"/>
</dbReference>
<evidence type="ECO:0000256" key="3">
    <source>
        <dbReference type="ARBA" id="ARBA00022679"/>
    </source>
</evidence>
<evidence type="ECO:0000313" key="12">
    <source>
        <dbReference type="EMBL" id="OMJ87950.1"/>
    </source>
</evidence>
<dbReference type="InterPro" id="IPR011009">
    <property type="entry name" value="Kinase-like_dom_sf"/>
</dbReference>
<dbReference type="Pfam" id="PF00069">
    <property type="entry name" value="Pkinase"/>
    <property type="match status" value="1"/>
</dbReference>
<dbReference type="InterPro" id="IPR033699">
    <property type="entry name" value="POLO_box_Plk4_1"/>
</dbReference>
<comment type="similarity">
    <text evidence="8">Belongs to the protein kinase superfamily.</text>
</comment>
<dbReference type="PROSITE" id="PS50011">
    <property type="entry name" value="PROTEIN_KINASE_DOM"/>
    <property type="match status" value="1"/>
</dbReference>
<evidence type="ECO:0000256" key="4">
    <source>
        <dbReference type="ARBA" id="ARBA00022741"/>
    </source>
</evidence>
<evidence type="ECO:0000259" key="11">
    <source>
        <dbReference type="PROSITE" id="PS51985"/>
    </source>
</evidence>
<keyword evidence="4 7" id="KW-0547">Nucleotide-binding</keyword>
<dbReference type="PROSITE" id="PS00108">
    <property type="entry name" value="PROTEIN_KINASE_ST"/>
    <property type="match status" value="1"/>
</dbReference>
<reference evidence="12 13" key="1">
    <citation type="submission" date="2016-11" db="EMBL/GenBank/DDBJ databases">
        <title>The macronuclear genome of Stentor coeruleus: a giant cell with tiny introns.</title>
        <authorList>
            <person name="Slabodnick M."/>
            <person name="Ruby J.G."/>
            <person name="Reiff S.B."/>
            <person name="Swart E.C."/>
            <person name="Gosai S."/>
            <person name="Prabakaran S."/>
            <person name="Witkowska E."/>
            <person name="Larue G.E."/>
            <person name="Fisher S."/>
            <person name="Freeman R.M."/>
            <person name="Gunawardena J."/>
            <person name="Chu W."/>
            <person name="Stover N.A."/>
            <person name="Gregory B.D."/>
            <person name="Nowacki M."/>
            <person name="Derisi J."/>
            <person name="Roy S.W."/>
            <person name="Marshall W.F."/>
            <person name="Sood P."/>
        </authorList>
    </citation>
    <scope>NUCLEOTIDE SEQUENCE [LARGE SCALE GENOMIC DNA]</scope>
    <source>
        <strain evidence="12">WM001</strain>
    </source>
</reference>
<dbReference type="FunFam" id="1.10.510.10:FF:000571">
    <property type="entry name" value="Maternal embryonic leucine zipper kinase"/>
    <property type="match status" value="1"/>
</dbReference>
<dbReference type="PANTHER" id="PTHR24345:SF0">
    <property type="entry name" value="CELL CYCLE SERINE_THREONINE-PROTEIN KINASE CDC5_MSD2"/>
    <property type="match status" value="1"/>
</dbReference>
<dbReference type="InterPro" id="IPR033698">
    <property type="entry name" value="POLO_box_Plk4_2"/>
</dbReference>
<dbReference type="PANTHER" id="PTHR24345">
    <property type="entry name" value="SERINE/THREONINE-PROTEIN KINASE PLK"/>
    <property type="match status" value="1"/>
</dbReference>
<gene>
    <name evidence="12" type="ORF">SteCoe_10184</name>
</gene>
<dbReference type="OrthoDB" id="408964at2759"/>
<keyword evidence="5" id="KW-0418">Kinase</keyword>
<feature type="binding site" evidence="7">
    <location>
        <position position="36"/>
    </location>
    <ligand>
        <name>ATP</name>
        <dbReference type="ChEBI" id="CHEBI:30616"/>
    </ligand>
</feature>
<dbReference type="PROSITE" id="PS51985">
    <property type="entry name" value="CPB2"/>
    <property type="match status" value="1"/>
</dbReference>
<comment type="caution">
    <text evidence="12">The sequence shown here is derived from an EMBL/GenBank/DDBJ whole genome shotgun (WGS) entry which is preliminary data.</text>
</comment>
<dbReference type="Pfam" id="PF18409">
    <property type="entry name" value="Plk4_PB2"/>
    <property type="match status" value="1"/>
</dbReference>
<dbReference type="InterPro" id="IPR000719">
    <property type="entry name" value="Prot_kinase_dom"/>
</dbReference>
<evidence type="ECO:0000259" key="10">
    <source>
        <dbReference type="PROSITE" id="PS51984"/>
    </source>
</evidence>
<dbReference type="Proteomes" id="UP000187209">
    <property type="component" value="Unassembled WGS sequence"/>
</dbReference>
<evidence type="ECO:0000259" key="9">
    <source>
        <dbReference type="PROSITE" id="PS50011"/>
    </source>
</evidence>
<keyword evidence="13" id="KW-1185">Reference proteome</keyword>
<dbReference type="GO" id="GO:0005524">
    <property type="term" value="F:ATP binding"/>
    <property type="evidence" value="ECO:0007669"/>
    <property type="project" value="UniProtKB-UniRule"/>
</dbReference>
<evidence type="ECO:0000313" key="13">
    <source>
        <dbReference type="Proteomes" id="UP000187209"/>
    </source>
</evidence>
<dbReference type="PROSITE" id="PS00107">
    <property type="entry name" value="PROTEIN_KINASE_ATP"/>
    <property type="match status" value="1"/>
</dbReference>
<feature type="domain" description="Protein kinase" evidence="9">
    <location>
        <begin position="7"/>
        <end position="258"/>
    </location>
</feature>
<evidence type="ECO:0000256" key="7">
    <source>
        <dbReference type="PROSITE-ProRule" id="PRU10141"/>
    </source>
</evidence>